<comment type="caution">
    <text evidence="9">The sequence shown here is derived from an EMBL/GenBank/DDBJ whole genome shotgun (WGS) entry which is preliminary data.</text>
</comment>
<evidence type="ECO:0000256" key="2">
    <source>
        <dbReference type="ARBA" id="ARBA00010139"/>
    </source>
</evidence>
<dbReference type="InterPro" id="IPR036188">
    <property type="entry name" value="FAD/NAD-bd_sf"/>
</dbReference>
<dbReference type="InterPro" id="IPR050775">
    <property type="entry name" value="FAD-binding_Monooxygenases"/>
</dbReference>
<evidence type="ECO:0000256" key="7">
    <source>
        <dbReference type="ARBA" id="ARBA00023033"/>
    </source>
</evidence>
<dbReference type="AlphaFoldDB" id="A0A162PJJ5"/>
<evidence type="ECO:0000259" key="8">
    <source>
        <dbReference type="Pfam" id="PF07992"/>
    </source>
</evidence>
<proteinExistence type="inferred from homology"/>
<keyword evidence="10" id="KW-1185">Reference proteome</keyword>
<dbReference type="PANTHER" id="PTHR43098:SF3">
    <property type="entry name" value="L-ORNITHINE N(5)-MONOOXYGENASE-RELATED"/>
    <property type="match status" value="1"/>
</dbReference>
<protein>
    <submittedName>
        <fullName evidence="9">Cyclopentanone-monooxygenase</fullName>
    </submittedName>
</protein>
<keyword evidence="6" id="KW-0560">Oxidoreductase</keyword>
<dbReference type="GO" id="GO:0004497">
    <property type="term" value="F:monooxygenase activity"/>
    <property type="evidence" value="ECO:0007669"/>
    <property type="project" value="UniProtKB-KW"/>
</dbReference>
<evidence type="ECO:0000313" key="10">
    <source>
        <dbReference type="Proteomes" id="UP000076584"/>
    </source>
</evidence>
<dbReference type="SUPFAM" id="SSF51905">
    <property type="entry name" value="FAD/NAD(P)-binding domain"/>
    <property type="match status" value="1"/>
</dbReference>
<evidence type="ECO:0000256" key="6">
    <source>
        <dbReference type="ARBA" id="ARBA00023002"/>
    </source>
</evidence>
<evidence type="ECO:0000313" key="9">
    <source>
        <dbReference type="EMBL" id="KZL87220.1"/>
    </source>
</evidence>
<accession>A0A162PJJ5</accession>
<dbReference type="PANTHER" id="PTHR43098">
    <property type="entry name" value="L-ORNITHINE N(5)-MONOOXYGENASE-RELATED"/>
    <property type="match status" value="1"/>
</dbReference>
<dbReference type="Pfam" id="PF07992">
    <property type="entry name" value="Pyr_redox_2"/>
    <property type="match status" value="1"/>
</dbReference>
<evidence type="ECO:0000256" key="5">
    <source>
        <dbReference type="ARBA" id="ARBA00022857"/>
    </source>
</evidence>
<feature type="domain" description="FAD/NAD(P)-binding" evidence="8">
    <location>
        <begin position="41"/>
        <end position="173"/>
    </location>
</feature>
<dbReference type="InterPro" id="IPR023753">
    <property type="entry name" value="FAD/NAD-binding_dom"/>
</dbReference>
<evidence type="ECO:0000256" key="1">
    <source>
        <dbReference type="ARBA" id="ARBA00001974"/>
    </source>
</evidence>
<reference evidence="9 10" key="1">
    <citation type="submission" date="2015-06" db="EMBL/GenBank/DDBJ databases">
        <title>Survival trade-offs in plant roots during colonization by closely related pathogenic and mutualistic fungi.</title>
        <authorList>
            <person name="Hacquard S."/>
            <person name="Kracher B."/>
            <person name="Hiruma K."/>
            <person name="Weinman A."/>
            <person name="Muench P."/>
            <person name="Garrido Oter R."/>
            <person name="Ver Loren van Themaat E."/>
            <person name="Dallerey J.-F."/>
            <person name="Damm U."/>
            <person name="Henrissat B."/>
            <person name="Lespinet O."/>
            <person name="Thon M."/>
            <person name="Kemen E."/>
            <person name="McHardy A.C."/>
            <person name="Schulze-Lefert P."/>
            <person name="O'Connell R.J."/>
        </authorList>
    </citation>
    <scope>NUCLEOTIDE SEQUENCE [LARGE SCALE GENOMIC DNA]</scope>
    <source>
        <strain evidence="9 10">MAFF 238704</strain>
    </source>
</reference>
<evidence type="ECO:0000256" key="3">
    <source>
        <dbReference type="ARBA" id="ARBA00022630"/>
    </source>
</evidence>
<keyword evidence="5" id="KW-0521">NADP</keyword>
<name>A0A162PJJ5_COLIC</name>
<dbReference type="Proteomes" id="UP000076584">
    <property type="component" value="Unassembled WGS sequence"/>
</dbReference>
<dbReference type="Gene3D" id="3.50.50.60">
    <property type="entry name" value="FAD/NAD(P)-binding domain"/>
    <property type="match status" value="1"/>
</dbReference>
<evidence type="ECO:0000256" key="4">
    <source>
        <dbReference type="ARBA" id="ARBA00022827"/>
    </source>
</evidence>
<keyword evidence="4" id="KW-0274">FAD</keyword>
<keyword evidence="3" id="KW-0285">Flavoprotein</keyword>
<gene>
    <name evidence="9" type="ORF">CI238_12780</name>
</gene>
<dbReference type="EMBL" id="LFIW01000322">
    <property type="protein sequence ID" value="KZL87220.1"/>
    <property type="molecule type" value="Genomic_DNA"/>
</dbReference>
<sequence length="263" mass="29201">MWVQGSRLNYATTGSIDHLDNSRLNGKGQHIGTPDTTMDCEVLVVGGGSGGCCALHHLRKQGFSRTLWRPDLQWRACGIGTDVLAHDSPSGKHGKTGRGRSDFLDTRSFNVLDISKDVNYNTVVVGTDYDTKTVSCLVRTDTGRSITLRFLILAAGSSIKRYEHQCPGKESLRGTMTEPGLKQTGYYHRSLGDGLKAIYRQSFKAARESVPKSLSDYNPKLTAETTAEERDVWWEELWQQGGFNFQSGHYTDFLLNTEANCLI</sequence>
<keyword evidence="7 9" id="KW-0503">Monooxygenase</keyword>
<comment type="similarity">
    <text evidence="2">Belongs to the FAD-binding monooxygenase family.</text>
</comment>
<organism evidence="9 10">
    <name type="scientific">Colletotrichum incanum</name>
    <name type="common">Soybean anthracnose fungus</name>
    <dbReference type="NCBI Taxonomy" id="1573173"/>
    <lineage>
        <taxon>Eukaryota</taxon>
        <taxon>Fungi</taxon>
        <taxon>Dikarya</taxon>
        <taxon>Ascomycota</taxon>
        <taxon>Pezizomycotina</taxon>
        <taxon>Sordariomycetes</taxon>
        <taxon>Hypocreomycetidae</taxon>
        <taxon>Glomerellales</taxon>
        <taxon>Glomerellaceae</taxon>
        <taxon>Colletotrichum</taxon>
        <taxon>Colletotrichum spaethianum species complex</taxon>
    </lineage>
</organism>
<comment type="cofactor">
    <cofactor evidence="1">
        <name>FAD</name>
        <dbReference type="ChEBI" id="CHEBI:57692"/>
    </cofactor>
</comment>